<evidence type="ECO:0000256" key="7">
    <source>
        <dbReference type="RuleBase" id="RU003685"/>
    </source>
</evidence>
<evidence type="ECO:0000256" key="2">
    <source>
        <dbReference type="ARBA" id="ARBA00022448"/>
    </source>
</evidence>
<sequence length="365" mass="40593">MPRTETYTLNMGPQHPSTHGVLQVILELDGERIVKAAPELGYLHRGIEKLAESRTYSQFIPYTDRLDYAAAMGNNLGYCQTVEKLLEVEVPERAEYLRIIMAELNRIASHLLFMASLAIDLGATTGMMFGFRDRERILDLFHMACGARLTYSYIRIGGVRADVTAEFTAAARQFLVDFPAMLAEYHGLLTGNEILGHRLKNSAVIDGARALELGLTGPALRASGIDYDIRRVEPYGFYDRLSFSVPLGTTGDNWDRYIVRMAEMEQSAAMVAQALDQMPEGPVLAKLPKVLKPPAGDVYHRIENPRGELGFYIVSDGSPKPYRIHVRRPSFINLQSLNELCRGLLIADVVAVLATLDPLMGEVDC</sequence>
<gene>
    <name evidence="6" type="primary">nuoD</name>
    <name evidence="10" type="ORF">SAMN04488502_102122</name>
</gene>
<dbReference type="EMBL" id="FNHB01000002">
    <property type="protein sequence ID" value="SDM08647.1"/>
    <property type="molecule type" value="Genomic_DNA"/>
</dbReference>
<dbReference type="NCBIfam" id="NF004739">
    <property type="entry name" value="PRK06075.1"/>
    <property type="match status" value="1"/>
</dbReference>
<dbReference type="SUPFAM" id="SSF56762">
    <property type="entry name" value="HydB/Nqo4-like"/>
    <property type="match status" value="1"/>
</dbReference>
<comment type="subcellular location">
    <subcellularLocation>
        <location evidence="6">Cell membrane</location>
        <topology evidence="6">Peripheral membrane protein</topology>
        <orientation evidence="6">Cytoplasmic side</orientation>
    </subcellularLocation>
</comment>
<feature type="transmembrane region" description="Helical" evidence="8">
    <location>
        <begin position="111"/>
        <end position="131"/>
    </location>
</feature>
<dbReference type="RefSeq" id="WP_092070294.1">
    <property type="nucleotide sequence ID" value="NZ_FNHB01000002.1"/>
</dbReference>
<organism evidence="10 11">
    <name type="scientific">Dendrosporobacter quercicolus</name>
    <dbReference type="NCBI Taxonomy" id="146817"/>
    <lineage>
        <taxon>Bacteria</taxon>
        <taxon>Bacillati</taxon>
        <taxon>Bacillota</taxon>
        <taxon>Negativicutes</taxon>
        <taxon>Selenomonadales</taxon>
        <taxon>Sporomusaceae</taxon>
        <taxon>Dendrosporobacter</taxon>
    </lineage>
</organism>
<evidence type="ECO:0000313" key="11">
    <source>
        <dbReference type="Proteomes" id="UP000214880"/>
    </source>
</evidence>
<accession>A0A1G9QDT3</accession>
<dbReference type="Proteomes" id="UP000214880">
    <property type="component" value="Unassembled WGS sequence"/>
</dbReference>
<name>A0A1G9QDT3_9FIRM</name>
<dbReference type="NCBIfam" id="NF008974">
    <property type="entry name" value="PRK12322.1"/>
    <property type="match status" value="1"/>
</dbReference>
<keyword evidence="4 6" id="KW-1278">Translocase</keyword>
<dbReference type="HAMAP" id="MF_01358">
    <property type="entry name" value="NDH1_NuoD"/>
    <property type="match status" value="1"/>
</dbReference>
<evidence type="ECO:0000259" key="9">
    <source>
        <dbReference type="Pfam" id="PF00346"/>
    </source>
</evidence>
<evidence type="ECO:0000256" key="6">
    <source>
        <dbReference type="HAMAP-Rule" id="MF_01358"/>
    </source>
</evidence>
<evidence type="ECO:0000256" key="4">
    <source>
        <dbReference type="ARBA" id="ARBA00022967"/>
    </source>
</evidence>
<comment type="function">
    <text evidence="6">NDH-1 shuttles electrons from NADH, via FMN and iron-sulfur (Fe-S) centers, to quinones in the respiratory chain. The immediate electron acceptor for the enzyme in this species is believed to be a menaquinone. Couples the redox reaction to proton translocation (for every two electrons transferred, four hydrogen ions are translocated across the cytoplasmic membrane), and thus conserves the redox energy in a proton gradient.</text>
</comment>
<keyword evidence="2 6" id="KW-0813">Transport</keyword>
<dbReference type="InterPro" id="IPR029014">
    <property type="entry name" value="NiFe-Hase_large"/>
</dbReference>
<keyword evidence="5 6" id="KW-0520">NAD</keyword>
<dbReference type="GO" id="GO:0051287">
    <property type="term" value="F:NAD binding"/>
    <property type="evidence" value="ECO:0007669"/>
    <property type="project" value="InterPro"/>
</dbReference>
<keyword evidence="11" id="KW-1185">Reference proteome</keyword>
<evidence type="ECO:0000256" key="8">
    <source>
        <dbReference type="SAM" id="Phobius"/>
    </source>
</evidence>
<dbReference type="PROSITE" id="PS00535">
    <property type="entry name" value="COMPLEX1_49K"/>
    <property type="match status" value="1"/>
</dbReference>
<dbReference type="Gene3D" id="1.10.645.10">
    <property type="entry name" value="Cytochrome-c3 Hydrogenase, chain B"/>
    <property type="match status" value="1"/>
</dbReference>
<feature type="domain" description="NADH-quinone oxidoreductase subunit D" evidence="9">
    <location>
        <begin position="120"/>
        <end position="364"/>
    </location>
</feature>
<keyword evidence="6" id="KW-1003">Cell membrane</keyword>
<evidence type="ECO:0000256" key="1">
    <source>
        <dbReference type="ARBA" id="ARBA00005769"/>
    </source>
</evidence>
<comment type="subunit">
    <text evidence="6">NDH-1 is composed of 14 different subunits. Subunits NuoB, C, D, E, F, and G constitute the peripheral sector of the complex.</text>
</comment>
<protein>
    <recommendedName>
        <fullName evidence="6">NADH-quinone oxidoreductase subunit D</fullName>
        <ecNumber evidence="6">7.1.1.-</ecNumber>
    </recommendedName>
    <alternativeName>
        <fullName evidence="6">NADH dehydrogenase I subunit D</fullName>
    </alternativeName>
    <alternativeName>
        <fullName evidence="6">NDH-1 subunit D</fullName>
    </alternativeName>
</protein>
<reference evidence="10 11" key="1">
    <citation type="submission" date="2016-10" db="EMBL/GenBank/DDBJ databases">
        <authorList>
            <person name="de Groot N.N."/>
        </authorList>
    </citation>
    <scope>NUCLEOTIDE SEQUENCE [LARGE SCALE GENOMIC DNA]</scope>
    <source>
        <strain evidence="10 11">DSM 1736</strain>
    </source>
</reference>
<dbReference type="InterPro" id="IPR001135">
    <property type="entry name" value="NADH_Q_OxRdtase_suD"/>
</dbReference>
<dbReference type="InterPro" id="IPR014029">
    <property type="entry name" value="NADH_UbQ_OxRdtase_49kDa_CS"/>
</dbReference>
<comment type="catalytic activity">
    <reaction evidence="6">
        <text>a quinone + NADH + 5 H(+)(in) = a quinol + NAD(+) + 4 H(+)(out)</text>
        <dbReference type="Rhea" id="RHEA:57888"/>
        <dbReference type="ChEBI" id="CHEBI:15378"/>
        <dbReference type="ChEBI" id="CHEBI:24646"/>
        <dbReference type="ChEBI" id="CHEBI:57540"/>
        <dbReference type="ChEBI" id="CHEBI:57945"/>
        <dbReference type="ChEBI" id="CHEBI:132124"/>
    </reaction>
</comment>
<keyword evidence="8" id="KW-1133">Transmembrane helix</keyword>
<keyword evidence="3 6" id="KW-0874">Quinone</keyword>
<dbReference type="EC" id="7.1.1.-" evidence="6"/>
<dbReference type="GO" id="GO:0005886">
    <property type="term" value="C:plasma membrane"/>
    <property type="evidence" value="ECO:0007669"/>
    <property type="project" value="UniProtKB-SubCell"/>
</dbReference>
<dbReference type="PANTHER" id="PTHR11993:SF10">
    <property type="entry name" value="NADH DEHYDROGENASE [UBIQUINONE] IRON-SULFUR PROTEIN 2, MITOCHONDRIAL"/>
    <property type="match status" value="1"/>
</dbReference>
<dbReference type="Pfam" id="PF00346">
    <property type="entry name" value="Complex1_49kDa"/>
    <property type="match status" value="1"/>
</dbReference>
<proteinExistence type="inferred from homology"/>
<dbReference type="GO" id="GO:0050136">
    <property type="term" value="F:NADH dehydrogenase (quinone) (non-electrogenic) activity"/>
    <property type="evidence" value="ECO:0007669"/>
    <property type="project" value="UniProtKB-UniRule"/>
</dbReference>
<dbReference type="OrthoDB" id="9801496at2"/>
<keyword evidence="6 8" id="KW-0472">Membrane</keyword>
<evidence type="ECO:0000256" key="3">
    <source>
        <dbReference type="ARBA" id="ARBA00022719"/>
    </source>
</evidence>
<evidence type="ECO:0000313" key="10">
    <source>
        <dbReference type="EMBL" id="SDM08647.1"/>
    </source>
</evidence>
<comment type="similarity">
    <text evidence="1 6 7">Belongs to the complex I 49 kDa subunit family.</text>
</comment>
<dbReference type="AlphaFoldDB" id="A0A1G9QDT3"/>
<evidence type="ECO:0000256" key="5">
    <source>
        <dbReference type="ARBA" id="ARBA00023027"/>
    </source>
</evidence>
<keyword evidence="8" id="KW-0812">Transmembrane</keyword>
<dbReference type="PANTHER" id="PTHR11993">
    <property type="entry name" value="NADH-UBIQUINONE OXIDOREDUCTASE 49 KDA SUBUNIT"/>
    <property type="match status" value="1"/>
</dbReference>
<dbReference type="InterPro" id="IPR022885">
    <property type="entry name" value="NDH1_su_D/H"/>
</dbReference>
<dbReference type="GO" id="GO:0048038">
    <property type="term" value="F:quinone binding"/>
    <property type="evidence" value="ECO:0007669"/>
    <property type="project" value="UniProtKB-KW"/>
</dbReference>
<dbReference type="STRING" id="146817.SAMN04488502_102122"/>